<proteinExistence type="predicted"/>
<keyword evidence="3" id="KW-1185">Reference proteome</keyword>
<organism evidence="2 3">
    <name type="scientific">Conexibacter woesei (strain DSM 14684 / CCUG 47730 / CIP 108061 / JCM 11494 / NBRC 100937 / ID131577)</name>
    <dbReference type="NCBI Taxonomy" id="469383"/>
    <lineage>
        <taxon>Bacteria</taxon>
        <taxon>Bacillati</taxon>
        <taxon>Actinomycetota</taxon>
        <taxon>Thermoleophilia</taxon>
        <taxon>Solirubrobacterales</taxon>
        <taxon>Conexibacteraceae</taxon>
        <taxon>Conexibacter</taxon>
    </lineage>
</organism>
<dbReference type="HOGENOM" id="CLU_1608055_0_0_11"/>
<dbReference type="AlphaFoldDB" id="D3FEQ7"/>
<dbReference type="STRING" id="469383.Cwoe_1302"/>
<name>D3FEQ7_CONWI</name>
<dbReference type="Proteomes" id="UP000008229">
    <property type="component" value="Chromosome"/>
</dbReference>
<dbReference type="EMBL" id="CP001854">
    <property type="protein sequence ID" value="ADB49731.1"/>
    <property type="molecule type" value="Genomic_DNA"/>
</dbReference>
<protein>
    <recommendedName>
        <fullName evidence="1">STAS domain-containing protein</fullName>
    </recommendedName>
</protein>
<dbReference type="InterPro" id="IPR002645">
    <property type="entry name" value="STAS_dom"/>
</dbReference>
<dbReference type="RefSeq" id="WP_012932782.1">
    <property type="nucleotide sequence ID" value="NC_013739.1"/>
</dbReference>
<evidence type="ECO:0000313" key="2">
    <source>
        <dbReference type="EMBL" id="ADB49731.1"/>
    </source>
</evidence>
<sequence>MDDEHGTDAKRGPRWRLSFPADGSAVFELTTALDASATRALAARIAELAAHERLGLVIDLTAAGVLDDEQLTQLLVVYGELTGPLATDGCTPSPVVVVTPSADALARRFANAGVPSHILPVATPAGVRPALRAAAPAAAARPLIDGDGDDLGARCRRAIERALAS</sequence>
<accession>D3FEQ7</accession>
<gene>
    <name evidence="2" type="ordered locus">Cwoe_1302</name>
</gene>
<dbReference type="KEGG" id="cwo:Cwoe_1302"/>
<reference evidence="2 3" key="1">
    <citation type="journal article" date="2010" name="Stand. Genomic Sci.">
        <title>Complete genome sequence of Conexibacter woesei type strain (ID131577).</title>
        <authorList>
            <person name="Pukall R."/>
            <person name="Lapidus A."/>
            <person name="Glavina Del Rio T."/>
            <person name="Copeland A."/>
            <person name="Tice H."/>
            <person name="Cheng J.-F."/>
            <person name="Lucas S."/>
            <person name="Chen F."/>
            <person name="Nolan M."/>
            <person name="Bruce D."/>
            <person name="Goodwin L."/>
            <person name="Pitluck S."/>
            <person name="Mavromatis K."/>
            <person name="Ivanova N."/>
            <person name="Ovchinnikova G."/>
            <person name="Pati A."/>
            <person name="Chen A."/>
            <person name="Palaniappan K."/>
            <person name="Land M."/>
            <person name="Hauser L."/>
            <person name="Chang Y.-J."/>
            <person name="Jeffries C.D."/>
            <person name="Chain P."/>
            <person name="Meincke L."/>
            <person name="Sims D."/>
            <person name="Brettin T."/>
            <person name="Detter J.C."/>
            <person name="Rohde M."/>
            <person name="Goeker M."/>
            <person name="Bristow J."/>
            <person name="Eisen J.A."/>
            <person name="Markowitz V."/>
            <person name="Kyrpides N.C."/>
            <person name="Klenk H.-P."/>
            <person name="Hugenholtz P."/>
        </authorList>
    </citation>
    <scope>NUCLEOTIDE SEQUENCE [LARGE SCALE GENOMIC DNA]</scope>
    <source>
        <strain evidence="3">DSM 14684 / CIP 108061 / JCM 11494 / NBRC 100937 / ID131577</strain>
    </source>
</reference>
<feature type="domain" description="STAS" evidence="1">
    <location>
        <begin position="22"/>
        <end position="134"/>
    </location>
</feature>
<evidence type="ECO:0000313" key="3">
    <source>
        <dbReference type="Proteomes" id="UP000008229"/>
    </source>
</evidence>
<reference evidence="3" key="2">
    <citation type="submission" date="2010-01" db="EMBL/GenBank/DDBJ databases">
        <title>The complete genome of Conexibacter woesei DSM 14684.</title>
        <authorList>
            <consortium name="US DOE Joint Genome Institute (JGI-PGF)"/>
            <person name="Lucas S."/>
            <person name="Copeland A."/>
            <person name="Lapidus A."/>
            <person name="Glavina del Rio T."/>
            <person name="Dalin E."/>
            <person name="Tice H."/>
            <person name="Bruce D."/>
            <person name="Goodwin L."/>
            <person name="Pitluck S."/>
            <person name="Kyrpides N."/>
            <person name="Mavromatis K."/>
            <person name="Ivanova N."/>
            <person name="Mikhailova N."/>
            <person name="Chertkov O."/>
            <person name="Brettin T."/>
            <person name="Detter J.C."/>
            <person name="Han C."/>
            <person name="Larimer F."/>
            <person name="Land M."/>
            <person name="Hauser L."/>
            <person name="Markowitz V."/>
            <person name="Cheng J.-F."/>
            <person name="Hugenholtz P."/>
            <person name="Woyke T."/>
            <person name="Wu D."/>
            <person name="Pukall R."/>
            <person name="Steenblock K."/>
            <person name="Schneider S."/>
            <person name="Klenk H.-P."/>
            <person name="Eisen J.A."/>
        </authorList>
    </citation>
    <scope>NUCLEOTIDE SEQUENCE [LARGE SCALE GENOMIC DNA]</scope>
    <source>
        <strain evidence="3">DSM 14684 / CIP 108061 / JCM 11494 / NBRC 100937 / ID131577</strain>
    </source>
</reference>
<evidence type="ECO:0000259" key="1">
    <source>
        <dbReference type="PROSITE" id="PS50801"/>
    </source>
</evidence>
<dbReference type="PROSITE" id="PS50801">
    <property type="entry name" value="STAS"/>
    <property type="match status" value="1"/>
</dbReference>